<keyword evidence="4 6" id="KW-1133">Transmembrane helix</keyword>
<evidence type="ECO:0000256" key="2">
    <source>
        <dbReference type="ARBA" id="ARBA00022475"/>
    </source>
</evidence>
<dbReference type="Pfam" id="PF03553">
    <property type="entry name" value="Na_H_antiporter"/>
    <property type="match status" value="1"/>
</dbReference>
<keyword evidence="9" id="KW-1185">Reference proteome</keyword>
<comment type="caution">
    <text evidence="8">The sequence shown here is derived from an EMBL/GenBank/DDBJ whole genome shotgun (WGS) entry which is preliminary data.</text>
</comment>
<evidence type="ECO:0000313" key="8">
    <source>
        <dbReference type="EMBL" id="GGK79854.1"/>
    </source>
</evidence>
<feature type="transmembrane region" description="Helical" evidence="6">
    <location>
        <begin position="264"/>
        <end position="285"/>
    </location>
</feature>
<dbReference type="InterPro" id="IPR018461">
    <property type="entry name" value="Na/H_Antiport_NhaC-like_C"/>
</dbReference>
<feature type="transmembrane region" description="Helical" evidence="6">
    <location>
        <begin position="70"/>
        <end position="91"/>
    </location>
</feature>
<comment type="subcellular location">
    <subcellularLocation>
        <location evidence="1">Cell membrane</location>
        <topology evidence="1">Multi-pass membrane protein</topology>
    </subcellularLocation>
</comment>
<feature type="domain" description="Na+/H+ antiporter NhaC-like C-terminal" evidence="7">
    <location>
        <begin position="162"/>
        <end position="491"/>
    </location>
</feature>
<keyword evidence="5 6" id="KW-0472">Membrane</keyword>
<dbReference type="Proteomes" id="UP000662111">
    <property type="component" value="Unassembled WGS sequence"/>
</dbReference>
<reference evidence="9" key="1">
    <citation type="journal article" date="2019" name="Int. J. Syst. Evol. Microbiol.">
        <title>The Global Catalogue of Microorganisms (GCM) 10K type strain sequencing project: providing services to taxonomists for standard genome sequencing and annotation.</title>
        <authorList>
            <consortium name="The Broad Institute Genomics Platform"/>
            <consortium name="The Broad Institute Genome Sequencing Center for Infectious Disease"/>
            <person name="Wu L."/>
            <person name="Ma J."/>
        </authorList>
    </citation>
    <scope>NUCLEOTIDE SEQUENCE [LARGE SCALE GENOMIC DNA]</scope>
    <source>
        <strain evidence="9">CGMCC 1.5362</strain>
    </source>
</reference>
<evidence type="ECO:0000313" key="9">
    <source>
        <dbReference type="Proteomes" id="UP000662111"/>
    </source>
</evidence>
<dbReference type="RefSeq" id="WP_022922305.1">
    <property type="nucleotide sequence ID" value="NZ_BMLB01000007.1"/>
</dbReference>
<evidence type="ECO:0000256" key="4">
    <source>
        <dbReference type="ARBA" id="ARBA00022989"/>
    </source>
</evidence>
<feature type="transmembrane region" description="Helical" evidence="6">
    <location>
        <begin position="343"/>
        <end position="364"/>
    </location>
</feature>
<evidence type="ECO:0000256" key="1">
    <source>
        <dbReference type="ARBA" id="ARBA00004651"/>
    </source>
</evidence>
<feature type="transmembrane region" description="Helical" evidence="6">
    <location>
        <begin position="473"/>
        <end position="491"/>
    </location>
</feature>
<organism evidence="8 9">
    <name type="scientific">Ornithinimicrobium pekingense</name>
    <dbReference type="NCBI Taxonomy" id="384677"/>
    <lineage>
        <taxon>Bacteria</taxon>
        <taxon>Bacillati</taxon>
        <taxon>Actinomycetota</taxon>
        <taxon>Actinomycetes</taxon>
        <taxon>Micrococcales</taxon>
        <taxon>Ornithinimicrobiaceae</taxon>
        <taxon>Ornithinimicrobium</taxon>
    </lineage>
</organism>
<feature type="transmembrane region" description="Helical" evidence="6">
    <location>
        <begin position="384"/>
        <end position="413"/>
    </location>
</feature>
<feature type="transmembrane region" description="Helical" evidence="6">
    <location>
        <begin position="112"/>
        <end position="131"/>
    </location>
</feature>
<feature type="transmembrane region" description="Helical" evidence="6">
    <location>
        <begin position="204"/>
        <end position="223"/>
    </location>
</feature>
<evidence type="ECO:0000256" key="3">
    <source>
        <dbReference type="ARBA" id="ARBA00022692"/>
    </source>
</evidence>
<dbReference type="PANTHER" id="PTHR43478:SF1">
    <property type="entry name" value="NA+_H+ ANTIPORTER NHAC-LIKE C-TERMINAL DOMAIN-CONTAINING PROTEIN"/>
    <property type="match status" value="1"/>
</dbReference>
<keyword evidence="3 6" id="KW-0812">Transmembrane</keyword>
<accession>A0ABQ2FEJ8</accession>
<name>A0ABQ2FEJ8_9MICO</name>
<feature type="transmembrane region" description="Helical" evidence="6">
    <location>
        <begin position="305"/>
        <end position="322"/>
    </location>
</feature>
<proteinExistence type="predicted"/>
<evidence type="ECO:0000256" key="6">
    <source>
        <dbReference type="SAM" id="Phobius"/>
    </source>
</evidence>
<dbReference type="PANTHER" id="PTHR43478">
    <property type="entry name" value="NA+/H+ ANTIPORTER-RELATED"/>
    <property type="match status" value="1"/>
</dbReference>
<protein>
    <submittedName>
        <fullName evidence="8">Na+/H+ antiporter</fullName>
    </submittedName>
</protein>
<gene>
    <name evidence="8" type="ORF">GCM10011509_30480</name>
</gene>
<keyword evidence="2" id="KW-1003">Cell membrane</keyword>
<evidence type="ECO:0000259" key="7">
    <source>
        <dbReference type="Pfam" id="PF03553"/>
    </source>
</evidence>
<feature type="transmembrane region" description="Helical" evidence="6">
    <location>
        <begin position="6"/>
        <end position="23"/>
    </location>
</feature>
<evidence type="ECO:0000256" key="5">
    <source>
        <dbReference type="ARBA" id="ARBA00023136"/>
    </source>
</evidence>
<dbReference type="EMBL" id="BMLB01000007">
    <property type="protein sequence ID" value="GGK79854.1"/>
    <property type="molecule type" value="Genomic_DNA"/>
</dbReference>
<feature type="transmembrane region" description="Helical" evidence="6">
    <location>
        <begin position="497"/>
        <end position="517"/>
    </location>
</feature>
<sequence length="539" mass="56697">MTENMPFLTVLPPVLAIVLVIATRKVLLSLGAGVLACALLVADLSPLPTLRLVWDAFSGIFWEEGAINTYYVYILVFTLLLGIIAALVMMAGGSSAFADWALERIRTRRGATVLPAVLGIVIFIDDYFNALAVGQVSRPVTDRMHVSRAKLAYLIDSTSAPVAVLAPFSSWGASIIGIMAPIVAGSALAVSDVEAFLGAAAMNYYAIGAVLLVWVVVLLQLDLGPMRTEERRAIREGKTYDASEEVPGELAEDLPVHEPGAKRALVVPFLVLVAGVLGGIVWTGYQAGGSWAVLDVLANTAVTDALLWGGLLGTAVALYYYVRYTTSNPRFSPSTLGRGLWEGVSSMLPAVYILLLAWMLGYLIGELGTGEYLGGLVERTDLPASWLIPLMFVLAGAMAFSTGTSWGSFGILLPIAGQIMNTVEGGPELLLPAFGAVLAGAVWGDHCSPISDTTILSSTGAGCNVITHVTTQLPYAVVGALVALLGYVVFAVTLSTWLGLLAVAVGLVVVGVLAKVVSTRLEDEIPEDEQADIRTASAS</sequence>
<feature type="transmembrane region" description="Helical" evidence="6">
    <location>
        <begin position="30"/>
        <end position="50"/>
    </location>
</feature>